<feature type="non-terminal residue" evidence="2">
    <location>
        <position position="60"/>
    </location>
</feature>
<dbReference type="EMBL" id="LAZR01057436">
    <property type="protein sequence ID" value="KKK72072.1"/>
    <property type="molecule type" value="Genomic_DNA"/>
</dbReference>
<proteinExistence type="predicted"/>
<dbReference type="AlphaFoldDB" id="A0A0F8XSK7"/>
<feature type="transmembrane region" description="Helical" evidence="1">
    <location>
        <begin position="7"/>
        <end position="27"/>
    </location>
</feature>
<accession>A0A0F8XSK7</accession>
<keyword evidence="1" id="KW-0472">Membrane</keyword>
<keyword evidence="1" id="KW-1133">Transmembrane helix</keyword>
<reference evidence="2" key="1">
    <citation type="journal article" date="2015" name="Nature">
        <title>Complex archaea that bridge the gap between prokaryotes and eukaryotes.</title>
        <authorList>
            <person name="Spang A."/>
            <person name="Saw J.H."/>
            <person name="Jorgensen S.L."/>
            <person name="Zaremba-Niedzwiedzka K."/>
            <person name="Martijn J."/>
            <person name="Lind A.E."/>
            <person name="van Eijk R."/>
            <person name="Schleper C."/>
            <person name="Guy L."/>
            <person name="Ettema T.J."/>
        </authorList>
    </citation>
    <scope>NUCLEOTIDE SEQUENCE</scope>
</reference>
<sequence length="60" mass="6558">MSDVYRLLRFVLPGLVFVLETYIYLLLTNFSATNEIIVSNKMGLGSAGILLLAATGIGFF</sequence>
<keyword evidence="1" id="KW-0812">Transmembrane</keyword>
<comment type="caution">
    <text evidence="2">The sequence shown here is derived from an EMBL/GenBank/DDBJ whole genome shotgun (WGS) entry which is preliminary data.</text>
</comment>
<name>A0A0F8XSK7_9ZZZZ</name>
<organism evidence="2">
    <name type="scientific">marine sediment metagenome</name>
    <dbReference type="NCBI Taxonomy" id="412755"/>
    <lineage>
        <taxon>unclassified sequences</taxon>
        <taxon>metagenomes</taxon>
        <taxon>ecological metagenomes</taxon>
    </lineage>
</organism>
<gene>
    <name evidence="2" type="ORF">LCGC14_2907580</name>
</gene>
<feature type="transmembrane region" description="Helical" evidence="1">
    <location>
        <begin position="42"/>
        <end position="59"/>
    </location>
</feature>
<evidence type="ECO:0000256" key="1">
    <source>
        <dbReference type="SAM" id="Phobius"/>
    </source>
</evidence>
<protein>
    <submittedName>
        <fullName evidence="2">Uncharacterized protein</fullName>
    </submittedName>
</protein>
<evidence type="ECO:0000313" key="2">
    <source>
        <dbReference type="EMBL" id="KKK72072.1"/>
    </source>
</evidence>